<feature type="domain" description="Trimeric autotransporter adhesin YadA-like stalk" evidence="14">
    <location>
        <begin position="1548"/>
        <end position="1586"/>
    </location>
</feature>
<evidence type="ECO:0000313" key="16">
    <source>
        <dbReference type="EMBL" id="CAB3755131.1"/>
    </source>
</evidence>
<name>A0A6J5DPG5_9BURK</name>
<dbReference type="Pfam" id="PF05662">
    <property type="entry name" value="YadA_stalk"/>
    <property type="match status" value="23"/>
</dbReference>
<feature type="domain" description="Trimeric autotransporter adhesin YadA-like stalk" evidence="14">
    <location>
        <begin position="1103"/>
        <end position="1140"/>
    </location>
</feature>
<evidence type="ECO:0000256" key="11">
    <source>
        <dbReference type="SAM" id="Phobius"/>
    </source>
</evidence>
<sequence>MNKAYKSVWNESTGTYVAAAETARSAGKKSSRRARNIATAALASAATFGAVGMSYAADTTVVPKVPTSQASANGPNSAAAPKPSNDWFFCFLFWCGGDGGGTTNVTYNGVSAQDAYAYTYDRNNLKYFHVNSALPDSWASGSDAISIGGGARANGTSTDGATYASEGGNAGGGPVAIGAASLAQGASTVAVGVNAQANGLYHAVALGGDAQATSTYTTALGGHSLASADGSTALGAHASALGSKSVAIGYDSVATRANTVSVGRQGGERQIVNVAAGSAGTDAVNVNQLNAAIASMGGGGVTPPPPPPDTTDLKFFHANSTLADSTAGGKESVAIGGNATALAYNSAAIGSNSRADRANSVSIGSPGLERQLTNLAAGTTDTDAVNLRQLNTTVQNAITGGVPNLVQYDTAAHTALTLGGVGASQPVTVTNLAAGAITQNSTDAVNGSQIFALATATNQGFQEIGKGFGALAQSTANALGGSASADTADGSITAPSYTVSGKTYHNVGAALDALSASGGGSGSPDVVKYDGSSHTKVTLGGVGAGVPAALTNVAAGGVSATSTDALNGAQLYQTSSSVASALGGASSVGADGRVSTAYTLDGTTYSNVGSALSAVNAKIGSGSANGVTYDTSAHDKVTLGGVTAPTPVQVTNVAAGRLDTGSADAVNGGQLFATANSVAKVVGAGSAVKQDGTVTAPTFTISGTTYNDIGSAMNAIGAVGKDVQVTAKYVKVVSNASESLSLGSETTAIGGGAFAAGNRSLAVGTGARSQFDDSVAIGSGAQAYEANTVSFGHVGAEKRITNIAAGINATDAATVGQLTALQKQLTQPSNGLKSMALLGATPVTDYIAVSSNTTPGSATHASDDLNAMAVGPTSAATGPNAVAVGSGAGALRTGSTAIGAKAGALGINTTVIGVGASTGFEAKNGVAIGYLASAESEDTLSLGTTSVANGVGSVALGTNAVTLEAAVSGVAIGKGATANASNTVALGAGSVADRANSISVGNGTSQRQIVNVAAGTAKYDAVNVDQLTGITTALGGGAGVNGNGTIKQPTYTVGGQTYTDVGSAINAAALSGAGAADSVKYDTTARDKVTLGGTSATKRVTLANVADGKADSDAVNMKQLKDLGASFDSGGNVNGGFVAYDDSTKQQVTLKGSGGTKITGLSAGNLSANSTDAVNGAQLFKTNQDVANVAGNVTNLTNVVNNIAIGGDGVKYFHANSALADSSASGANSVAIGGDARASASGSVALGSGALADRANTVSVGAAGAERQIVNVAAGTVDSDAVNLKQLKDLGASFDTTGGVTGSFVAYDDTTKTRVTLGGKNASVPVTLANVAAGKVDSDAVNLKQLKDLGASIDTSGNVTTAFVSYDDSTRSTITLKGSGGTQITGLKAGALNAASTDAVNGAQLYQTNQNVTNLSNVVNNITGGGNGVKYFHANSALADSSASGANSVAIGGDARASASGSVALGSGALADRANTVSVGAAGAERQIVNVAAGTVDSDAVNLKQLKDLGASFDTTGGVTGSFVAYDDTTKTRVTLGGKNASVPVTLANVAAGKADSDAVNLKQLKDLGASIDTSGNVTTAFVSYDDSTRSTITLKGSGGTQITGLKAGALNAASTDAVNGAQLFQTNQNVANVSGNVTNLTNVVNNITNGSGIKYFSANSTLDGATATGTDSVAIGGNARATSTNSVALGANALTVANLSASAYQPGSLELSGVTPAGEVSVGSVGKERRVTNVAAGSAGTDAVNVSQLKSAVAASSSASLASAVLYDTAAHDAVTLGGTAAVAPVALKNVGAGQLAAASRDAVNGAQLFNTATSTATALGGGAVAGADGKIKAPTYSISGKTYGDVGSALAAVGYTVDTINTNVTSATKYISVAAPNDDVSTPEAKATGGSAVAIGSGALASADQSISIGAGAGTPQGKGNVAIGLSATAYVDGSMALGSNAKARGVDSIAIGDKALAEFDNSIAIGMGAKTDAANVVSVGSSVSQRRITHVADGIDATDAATVGQLAALKQQVVKQTAGVQSMLLGAAPVTDYIAVSSNTTAGAPTHASDDLNAMAVGPTSAATGPEALAVGAGAGALRTGSTAIGAKAGALGINTTVIGVGASTGFEAKNSVSIGYLASAENEDALALGSSTVASGTGSVALGSASVAERANTVSVGNATLQRQVINVAAGSGSFDAVNVDQLKGALAAFGGGATVDSTGAVKKPAYAIGGTTYTDVGSALNAVAQAGGAGAADAVKYDTTAHDRVTLGGVSASVPVTLTNLAAGAVSASSKDAINGAQLYGAADSLASALGGSAKVGADGKVSRPTYSIDGKTYDSVGTAFAAVNSAIATGSTDGVVYDSSDRDRVTLGGVGASVPVTVTNVADAKSDLDAVNLKQLKAAGLTVDPGTGVVTNAFVAYDNASKSSVTFNAGGSPTQLKNVADGVDPFDAVNVGQMQSYVTNQISNYSPPTPNVVVNDLPTGTATGDAIAIGNGSVASGIAAIAIGARTVTAGDQSVALGVGASAPATNSVALGANSVADRDNTVSVGAPGAERQITNVAAGSAPTDAVNVGQLSSAVNGIQSRINDMDRDNRRGIASASALNIVTPYLPGRTTLNAGVAGYRGTAALGIGLSRWNEKGTVNYNLGVSSAGGNSTIVRAGVGIVFGN</sequence>
<evidence type="ECO:0000256" key="9">
    <source>
        <dbReference type="ARBA" id="ARBA00023136"/>
    </source>
</evidence>
<dbReference type="SUPFAM" id="SSF101967">
    <property type="entry name" value="Adhesin YadA, collagen-binding domain"/>
    <property type="match status" value="10"/>
</dbReference>
<feature type="domain" description="Trimeric autotransporter adhesin YadA-like stalk" evidence="14">
    <location>
        <begin position="1731"/>
        <end position="1760"/>
    </location>
</feature>
<feature type="domain" description="Trimeric autotransporter adhesin YadA-like stalk" evidence="14">
    <location>
        <begin position="1157"/>
        <end position="1199"/>
    </location>
</feature>
<evidence type="ECO:0000256" key="1">
    <source>
        <dbReference type="ARBA" id="ARBA00004241"/>
    </source>
</evidence>
<feature type="domain" description="Trimeric autotransporter adhesin YadA-like stalk" evidence="14">
    <location>
        <begin position="1487"/>
        <end position="1527"/>
    </location>
</feature>
<feature type="domain" description="Trimeric autotransporter adhesin YadA-like head" evidence="13">
    <location>
        <begin position="2056"/>
        <end position="2078"/>
    </location>
</feature>
<gene>
    <name evidence="16" type="ORF">LMG29542_02511</name>
</gene>
<feature type="domain" description="Trimeric autotransporter adhesin YadA-like stalk" evidence="14">
    <location>
        <begin position="551"/>
        <end position="591"/>
    </location>
</feature>
<dbReference type="Proteomes" id="UP000494363">
    <property type="component" value="Unassembled WGS sequence"/>
</dbReference>
<evidence type="ECO:0000259" key="15">
    <source>
        <dbReference type="Pfam" id="PF13018"/>
    </source>
</evidence>
<keyword evidence="17" id="KW-1185">Reference proteome</keyword>
<feature type="transmembrane region" description="Helical" evidence="11">
    <location>
        <begin position="37"/>
        <end position="57"/>
    </location>
</feature>
<feature type="domain" description="Trimeric autotransporter adhesin YadA-like head" evidence="13">
    <location>
        <begin position="934"/>
        <end position="960"/>
    </location>
</feature>
<feature type="domain" description="Trimeric autotransporter adhesin YadA-like head" evidence="13">
    <location>
        <begin position="866"/>
        <end position="888"/>
    </location>
</feature>
<proteinExistence type="inferred from homology"/>
<feature type="domain" description="Trimeric autotransporter adhesin YadA-like head" evidence="13">
    <location>
        <begin position="772"/>
        <end position="792"/>
    </location>
</feature>
<dbReference type="InterPro" id="IPR045584">
    <property type="entry name" value="Pilin-like"/>
</dbReference>
<feature type="domain" description="Trimeric autotransporter adhesin YadA-like stalk" evidence="14">
    <location>
        <begin position="429"/>
        <end position="468"/>
    </location>
</feature>
<evidence type="ECO:0000259" key="14">
    <source>
        <dbReference type="Pfam" id="PF05662"/>
    </source>
</evidence>
<feature type="domain" description="Trimeric autotransporter adhesin YadA-like stalk" evidence="14">
    <location>
        <begin position="371"/>
        <end position="401"/>
    </location>
</feature>
<dbReference type="EMBL" id="CADIKH010000010">
    <property type="protein sequence ID" value="CAB3755131.1"/>
    <property type="molecule type" value="Genomic_DNA"/>
</dbReference>
<feature type="domain" description="Trimeric autotransporter adhesin YadA-like head" evidence="13">
    <location>
        <begin position="1443"/>
        <end position="1469"/>
    </location>
</feature>
<keyword evidence="9 11" id="KW-0472">Membrane</keyword>
<dbReference type="Pfam" id="PF03895">
    <property type="entry name" value="YadA_anchor"/>
    <property type="match status" value="1"/>
</dbReference>
<evidence type="ECO:0000256" key="10">
    <source>
        <dbReference type="ARBA" id="ARBA00023237"/>
    </source>
</evidence>
<feature type="domain" description="Trimeric autotransporter adhesin YadA-like stalk" evidence="14">
    <location>
        <begin position="2168"/>
        <end position="2206"/>
    </location>
</feature>
<feature type="domain" description="Trimeric autotransporter adhesin YadA-like stalk" evidence="14">
    <location>
        <begin position="270"/>
        <end position="300"/>
    </location>
</feature>
<keyword evidence="10" id="KW-0998">Cell outer membrane</keyword>
<dbReference type="RefSeq" id="WP_175226777.1">
    <property type="nucleotide sequence ID" value="NZ_CADIKH010000010.1"/>
</dbReference>
<comment type="similarity">
    <text evidence="3">Belongs to the autotransporter-2 (AT-2) (TC 1.B.40) family.</text>
</comment>
<dbReference type="GO" id="GO:0009986">
    <property type="term" value="C:cell surface"/>
    <property type="evidence" value="ECO:0007669"/>
    <property type="project" value="UniProtKB-SubCell"/>
</dbReference>
<dbReference type="Gene3D" id="3.30.1300.30">
    <property type="entry name" value="GSPII I/J protein-like"/>
    <property type="match status" value="1"/>
</dbReference>
<feature type="domain" description="Trimeric autotransporter adhesin YadA-like head" evidence="13">
    <location>
        <begin position="202"/>
        <end position="224"/>
    </location>
</feature>
<dbReference type="GO" id="GO:0009279">
    <property type="term" value="C:cell outer membrane"/>
    <property type="evidence" value="ECO:0007669"/>
    <property type="project" value="UniProtKB-SubCell"/>
</dbReference>
<keyword evidence="5" id="KW-1134">Transmembrane beta strand</keyword>
<feature type="domain" description="Trimeric autotransporter adhesin YadA-like head" evidence="13">
    <location>
        <begin position="968"/>
        <end position="990"/>
    </location>
</feature>
<accession>A0A6J5DPG5</accession>
<feature type="domain" description="Trimeric autotransporter adhesin YadA-like stalk" evidence="14">
    <location>
        <begin position="1602"/>
        <end position="1644"/>
    </location>
</feature>
<feature type="domain" description="Trimeric autotransporter adhesin YadA-like C-terminal membrane anchor" evidence="12">
    <location>
        <begin position="2590"/>
        <end position="2649"/>
    </location>
</feature>
<dbReference type="InterPro" id="IPR005594">
    <property type="entry name" value="YadA_C"/>
</dbReference>
<evidence type="ECO:0000313" key="17">
    <source>
        <dbReference type="Proteomes" id="UP000494363"/>
    </source>
</evidence>
<evidence type="ECO:0000256" key="5">
    <source>
        <dbReference type="ARBA" id="ARBA00022452"/>
    </source>
</evidence>
<dbReference type="InterPro" id="IPR011049">
    <property type="entry name" value="Serralysin-like_metalloprot_C"/>
</dbReference>
<evidence type="ECO:0000256" key="6">
    <source>
        <dbReference type="ARBA" id="ARBA00022692"/>
    </source>
</evidence>
<feature type="domain" description="Trimeric autotransporter adhesin YadA-like stalk" evidence="14">
    <location>
        <begin position="1990"/>
        <end position="2017"/>
    </location>
</feature>
<feature type="domain" description="Trimeric autotransporter adhesin YadA-like stalk" evidence="14">
    <location>
        <begin position="1268"/>
        <end position="1308"/>
    </location>
</feature>
<dbReference type="SUPFAM" id="SSF54523">
    <property type="entry name" value="Pili subunits"/>
    <property type="match status" value="1"/>
</dbReference>
<dbReference type="CDD" id="cd12820">
    <property type="entry name" value="LbR_YadA-like"/>
    <property type="match status" value="1"/>
</dbReference>
<feature type="domain" description="Trimeric autotransporter adhesin YadA-like head" evidence="13">
    <location>
        <begin position="2471"/>
        <end position="2492"/>
    </location>
</feature>
<evidence type="ECO:0000259" key="13">
    <source>
        <dbReference type="Pfam" id="PF05658"/>
    </source>
</evidence>
<feature type="domain" description="Trimeric autotransporter adhesin YadA-like stalk" evidence="14">
    <location>
        <begin position="2364"/>
        <end position="2395"/>
    </location>
</feature>
<feature type="domain" description="Trimeric autotransporter adhesin YadA-like stalk" evidence="14">
    <location>
        <begin position="1008"/>
        <end position="1046"/>
    </location>
</feature>
<feature type="domain" description="Trimeric autotransporter adhesin YadA-like head" evidence="13">
    <location>
        <begin position="226"/>
        <end position="252"/>
    </location>
</feature>
<feature type="domain" description="Trimeric autotransporter adhesin YadA-like head" evidence="13">
    <location>
        <begin position="1668"/>
        <end position="1694"/>
    </location>
</feature>
<keyword evidence="8" id="KW-0653">Protein transport</keyword>
<feature type="domain" description="Trimeric autotransporter adhesin YadA-like head" evidence="13">
    <location>
        <begin position="1224"/>
        <end position="1250"/>
    </location>
</feature>
<evidence type="ECO:0000256" key="8">
    <source>
        <dbReference type="ARBA" id="ARBA00022927"/>
    </source>
</evidence>
<feature type="domain" description="Trimeric autotransporter adhesin YadA-like stalk" evidence="14">
    <location>
        <begin position="1329"/>
        <end position="1367"/>
    </location>
</feature>
<dbReference type="Gene3D" id="1.20.5.170">
    <property type="match status" value="7"/>
</dbReference>
<feature type="domain" description="Trimeric autotransporter adhesin YadA-like stalk" evidence="14">
    <location>
        <begin position="1791"/>
        <end position="1827"/>
    </location>
</feature>
<feature type="domain" description="Trimeric autotransporter adhesin YadA-like stalk" evidence="14">
    <location>
        <begin position="2263"/>
        <end position="2304"/>
    </location>
</feature>
<feature type="domain" description="Trimeric autotransporter adhesin YadA-like head" evidence="13">
    <location>
        <begin position="743"/>
        <end position="767"/>
    </location>
</feature>
<dbReference type="Gene3D" id="6.10.250.2040">
    <property type="match status" value="6"/>
</dbReference>
<feature type="domain" description="Trimeric autotransporter adhesin YadA-like stalk" evidence="14">
    <location>
        <begin position="2539"/>
        <end position="2576"/>
    </location>
</feature>
<dbReference type="InterPro" id="IPR008635">
    <property type="entry name" value="Coiled_stalk_dom"/>
</dbReference>
<feature type="domain" description="Trimeric autotransporter adhesin YadA-like stalk" evidence="14">
    <location>
        <begin position="1383"/>
        <end position="1427"/>
    </location>
</feature>
<feature type="domain" description="Trimeric autotransporter adhesin YadA-like head" evidence="13">
    <location>
        <begin position="1924"/>
        <end position="1944"/>
    </location>
</feature>
<keyword evidence="7" id="KW-0732">Signal</keyword>
<evidence type="ECO:0000259" key="12">
    <source>
        <dbReference type="Pfam" id="PF03895"/>
    </source>
</evidence>
<feature type="domain" description="Trimeric autotransporter adhesin YadA-like stalk" evidence="14">
    <location>
        <begin position="2422"/>
        <end position="2447"/>
    </location>
</feature>
<dbReference type="Pfam" id="PF13018">
    <property type="entry name" value="ESPR"/>
    <property type="match status" value="1"/>
</dbReference>
<dbReference type="GO" id="GO:0015031">
    <property type="term" value="P:protein transport"/>
    <property type="evidence" value="ECO:0007669"/>
    <property type="project" value="UniProtKB-KW"/>
</dbReference>
<keyword evidence="4" id="KW-0813">Transport</keyword>
<dbReference type="Gene3D" id="2.60.40.4050">
    <property type="match status" value="3"/>
</dbReference>
<feature type="domain" description="Trimeric autotransporter adhesin YadA-like head" evidence="13">
    <location>
        <begin position="2497"/>
        <end position="2521"/>
    </location>
</feature>
<feature type="domain" description="Trimeric autotransporter adhesin YadA-like head" evidence="13">
    <location>
        <begin position="2138"/>
        <end position="2162"/>
    </location>
</feature>
<feature type="domain" description="Trimeric autotransporter adhesin YadA-like head" evidence="13">
    <location>
        <begin position="327"/>
        <end position="353"/>
    </location>
</feature>
<evidence type="ECO:0000256" key="2">
    <source>
        <dbReference type="ARBA" id="ARBA00004442"/>
    </source>
</evidence>
<organism evidence="16 17">
    <name type="scientific">Paraburkholderia humisilvae</name>
    <dbReference type="NCBI Taxonomy" id="627669"/>
    <lineage>
        <taxon>Bacteria</taxon>
        <taxon>Pseudomonadati</taxon>
        <taxon>Pseudomonadota</taxon>
        <taxon>Betaproteobacteria</taxon>
        <taxon>Burkholderiales</taxon>
        <taxon>Burkholderiaceae</taxon>
        <taxon>Paraburkholderia</taxon>
    </lineage>
</organism>
<evidence type="ECO:0000256" key="4">
    <source>
        <dbReference type="ARBA" id="ARBA00022448"/>
    </source>
</evidence>
<feature type="domain" description="Trimeric autotransporter adhesin YadA-like head" evidence="13">
    <location>
        <begin position="1946"/>
        <end position="1972"/>
    </location>
</feature>
<feature type="domain" description="ESPR" evidence="15">
    <location>
        <begin position="1"/>
        <end position="48"/>
    </location>
</feature>
<dbReference type="Pfam" id="PF05658">
    <property type="entry name" value="YadA_head"/>
    <property type="match status" value="19"/>
</dbReference>
<feature type="domain" description="Trimeric autotransporter adhesin YadA-like stalk" evidence="14">
    <location>
        <begin position="799"/>
        <end position="827"/>
    </location>
</feature>
<reference evidence="16 17" key="1">
    <citation type="submission" date="2020-04" db="EMBL/GenBank/DDBJ databases">
        <authorList>
            <person name="De Canck E."/>
        </authorList>
    </citation>
    <scope>NUCLEOTIDE SEQUENCE [LARGE SCALE GENOMIC DNA]</scope>
    <source>
        <strain evidence="16 17">LMG 29542</strain>
    </source>
</reference>
<dbReference type="InterPro" id="IPR008640">
    <property type="entry name" value="Adhesin_Head_dom"/>
</dbReference>
<feature type="domain" description="Trimeric autotransporter adhesin YadA-like head" evidence="13">
    <location>
        <begin position="2113"/>
        <end position="2135"/>
    </location>
</feature>
<keyword evidence="6 11" id="KW-0812">Transmembrane</keyword>
<evidence type="ECO:0000256" key="3">
    <source>
        <dbReference type="ARBA" id="ARBA00005848"/>
    </source>
</evidence>
<feature type="domain" description="Trimeric autotransporter adhesin YadA-like head" evidence="13">
    <location>
        <begin position="1889"/>
        <end position="1915"/>
    </location>
</feature>
<feature type="domain" description="Trimeric autotransporter adhesin YadA-like stalk" evidence="14">
    <location>
        <begin position="649"/>
        <end position="691"/>
    </location>
</feature>
<dbReference type="Gene3D" id="2.150.10.10">
    <property type="entry name" value="Serralysin-like metalloprotease, C-terminal"/>
    <property type="match status" value="11"/>
</dbReference>
<evidence type="ECO:0000256" key="7">
    <source>
        <dbReference type="ARBA" id="ARBA00022729"/>
    </source>
</evidence>
<dbReference type="InterPro" id="IPR024973">
    <property type="entry name" value="ESPR"/>
</dbReference>
<keyword evidence="11" id="KW-1133">Transmembrane helix</keyword>
<protein>
    <submittedName>
        <fullName evidence="16">Uncharacterized protein</fullName>
    </submittedName>
</protein>
<comment type="subcellular location">
    <subcellularLocation>
        <location evidence="2">Cell outer membrane</location>
    </subcellularLocation>
    <subcellularLocation>
        <location evidence="1">Cell surface</location>
    </subcellularLocation>
</comment>